<dbReference type="OrthoDB" id="6495301at2759"/>
<feature type="domain" description="BD-FAE-like" evidence="2">
    <location>
        <begin position="24"/>
        <end position="202"/>
    </location>
</feature>
<dbReference type="InterPro" id="IPR050300">
    <property type="entry name" value="GDXG_lipolytic_enzyme"/>
</dbReference>
<evidence type="ECO:0000313" key="3">
    <source>
        <dbReference type="EMBL" id="MBW0469684.1"/>
    </source>
</evidence>
<comment type="caution">
    <text evidence="3">The sequence shown here is derived from an EMBL/GenBank/DDBJ whole genome shotgun (WGS) entry which is preliminary data.</text>
</comment>
<keyword evidence="1" id="KW-0378">Hydrolase</keyword>
<accession>A0A9Q3BQR5</accession>
<dbReference type="PANTHER" id="PTHR48081:SF33">
    <property type="entry name" value="KYNURENINE FORMAMIDASE"/>
    <property type="match status" value="1"/>
</dbReference>
<evidence type="ECO:0000256" key="1">
    <source>
        <dbReference type="ARBA" id="ARBA00022801"/>
    </source>
</evidence>
<name>A0A9Q3BQR5_9BASI</name>
<evidence type="ECO:0000313" key="4">
    <source>
        <dbReference type="Proteomes" id="UP000765509"/>
    </source>
</evidence>
<dbReference type="InterPro" id="IPR029058">
    <property type="entry name" value="AB_hydrolase_fold"/>
</dbReference>
<gene>
    <name evidence="3" type="ORF">O181_009399</name>
</gene>
<dbReference type="Pfam" id="PF20434">
    <property type="entry name" value="BD-FAE"/>
    <property type="match status" value="1"/>
</dbReference>
<dbReference type="Proteomes" id="UP000765509">
    <property type="component" value="Unassembled WGS sequence"/>
</dbReference>
<dbReference type="SUPFAM" id="SSF53474">
    <property type="entry name" value="alpha/beta-Hydrolases"/>
    <property type="match status" value="1"/>
</dbReference>
<proteinExistence type="predicted"/>
<evidence type="ECO:0000259" key="2">
    <source>
        <dbReference type="Pfam" id="PF20434"/>
    </source>
</evidence>
<dbReference type="Gene3D" id="3.40.50.1820">
    <property type="entry name" value="alpha/beta hydrolase"/>
    <property type="match status" value="1"/>
</dbReference>
<sequence>MTVNHRLEFKDWAYGSRHPRFQTIDLYLPSSRSFKPSQLLVYVHGGAWRSGDKADSFSMGLIDNLSKKFSSWAICSVNYRLSLRTDDVIIRHPTHNEDTIKAIESLKGIPVLSQITSTYLIGHSVGAFICLSISGILQSPTIKDLQLSNPQKIKGLILIDGIYDLIDLLEEYPTYRDFVEAAFGEENVQSKNFLHSISPLSWFITSD</sequence>
<dbReference type="InterPro" id="IPR049492">
    <property type="entry name" value="BD-FAE-like_dom"/>
</dbReference>
<dbReference type="PANTHER" id="PTHR48081">
    <property type="entry name" value="AB HYDROLASE SUPERFAMILY PROTEIN C4A8.06C"/>
    <property type="match status" value="1"/>
</dbReference>
<keyword evidence="4" id="KW-1185">Reference proteome</keyword>
<organism evidence="3 4">
    <name type="scientific">Austropuccinia psidii MF-1</name>
    <dbReference type="NCBI Taxonomy" id="1389203"/>
    <lineage>
        <taxon>Eukaryota</taxon>
        <taxon>Fungi</taxon>
        <taxon>Dikarya</taxon>
        <taxon>Basidiomycota</taxon>
        <taxon>Pucciniomycotina</taxon>
        <taxon>Pucciniomycetes</taxon>
        <taxon>Pucciniales</taxon>
        <taxon>Sphaerophragmiaceae</taxon>
        <taxon>Austropuccinia</taxon>
    </lineage>
</organism>
<feature type="non-terminal residue" evidence="3">
    <location>
        <position position="1"/>
    </location>
</feature>
<protein>
    <recommendedName>
        <fullName evidence="2">BD-FAE-like domain-containing protein</fullName>
    </recommendedName>
</protein>
<dbReference type="EMBL" id="AVOT02002248">
    <property type="protein sequence ID" value="MBW0469684.1"/>
    <property type="molecule type" value="Genomic_DNA"/>
</dbReference>
<dbReference type="AlphaFoldDB" id="A0A9Q3BQR5"/>
<reference evidence="3" key="1">
    <citation type="submission" date="2021-03" db="EMBL/GenBank/DDBJ databases">
        <title>Draft genome sequence of rust myrtle Austropuccinia psidii MF-1, a brazilian biotype.</title>
        <authorList>
            <person name="Quecine M.C."/>
            <person name="Pachon D.M.R."/>
            <person name="Bonatelli M.L."/>
            <person name="Correr F.H."/>
            <person name="Franceschini L.M."/>
            <person name="Leite T.F."/>
            <person name="Margarido G.R.A."/>
            <person name="Almeida C.A."/>
            <person name="Ferrarezi J.A."/>
            <person name="Labate C.A."/>
        </authorList>
    </citation>
    <scope>NUCLEOTIDE SEQUENCE</scope>
    <source>
        <strain evidence="3">MF-1</strain>
    </source>
</reference>
<dbReference type="GO" id="GO:0016787">
    <property type="term" value="F:hydrolase activity"/>
    <property type="evidence" value="ECO:0007669"/>
    <property type="project" value="UniProtKB-KW"/>
</dbReference>